<name>S2KQZ7_LITA3</name>
<gene>
    <name evidence="1" type="ORF">L861_24115</name>
</gene>
<dbReference type="AlphaFoldDB" id="S2KQZ7"/>
<dbReference type="STRING" id="1121939.L861_24115"/>
<dbReference type="EMBL" id="ASTJ01000023">
    <property type="protein sequence ID" value="EPC02898.1"/>
    <property type="molecule type" value="Genomic_DNA"/>
</dbReference>
<comment type="caution">
    <text evidence="1">The sequence shown here is derived from an EMBL/GenBank/DDBJ whole genome shotgun (WGS) entry which is preliminary data.</text>
</comment>
<organism evidence="1 2">
    <name type="scientific">Litchfieldella anticariensis (strain DSM 16096 / CECT 5854 / CIP 108499 / LMG 22089 / FP35)</name>
    <name type="common">Halomonas anticariensis</name>
    <dbReference type="NCBI Taxonomy" id="1121939"/>
    <lineage>
        <taxon>Bacteria</taxon>
        <taxon>Pseudomonadati</taxon>
        <taxon>Pseudomonadota</taxon>
        <taxon>Gammaproteobacteria</taxon>
        <taxon>Oceanospirillales</taxon>
        <taxon>Halomonadaceae</taxon>
        <taxon>Litchfieldella</taxon>
    </lineage>
</organism>
<proteinExistence type="predicted"/>
<protein>
    <submittedName>
        <fullName evidence="1">Uncharacterized protein</fullName>
    </submittedName>
</protein>
<keyword evidence="2" id="KW-1185">Reference proteome</keyword>
<evidence type="ECO:0000313" key="2">
    <source>
        <dbReference type="Proteomes" id="UP000014463"/>
    </source>
</evidence>
<reference evidence="1 2" key="1">
    <citation type="journal article" date="2013" name="Genome Announc.">
        <title>Draft genome sequence of the moderately halophilic gammaproteobacterium Halomonas anticariensis FP35.</title>
        <authorList>
            <person name="Tahrioui A."/>
            <person name="Quesada E."/>
            <person name="Llamas I."/>
        </authorList>
    </citation>
    <scope>NUCLEOTIDE SEQUENCE [LARGE SCALE GENOMIC DNA]</scope>
    <source>
        <strain evidence="2">DSM 16096 / CECT 5854 / LMG 22089 / FP35</strain>
    </source>
</reference>
<sequence>MPNLTLPLAEGSWRSLALQGDQPIQLHLDRDRLAKRTTRTYRQTRFASLLHLWLFDQRCQGPDRANRSVLRHLQRARLTSGQEHDALVATT</sequence>
<dbReference type="PATRIC" id="fig|1121939.11.peg.1813"/>
<evidence type="ECO:0000313" key="1">
    <source>
        <dbReference type="EMBL" id="EPC02898.1"/>
    </source>
</evidence>
<accession>S2KQZ7</accession>
<dbReference type="Proteomes" id="UP000014463">
    <property type="component" value="Unassembled WGS sequence"/>
</dbReference>